<accession>A0A7D6ZH61</accession>
<dbReference type="RefSeq" id="WP_181579091.1">
    <property type="nucleotide sequence ID" value="NZ_CP059399.1"/>
</dbReference>
<reference evidence="1 2" key="1">
    <citation type="submission" date="2020-07" db="EMBL/GenBank/DDBJ databases">
        <authorList>
            <person name="Zhuang K."/>
            <person name="Ran Y."/>
        </authorList>
    </citation>
    <scope>NUCLEOTIDE SEQUENCE [LARGE SCALE GENOMIC DNA]</scope>
    <source>
        <strain evidence="1 2">WCH-YHL-001</strain>
    </source>
</reference>
<keyword evidence="2" id="KW-1185">Reference proteome</keyword>
<dbReference type="EMBL" id="CP059399">
    <property type="protein sequence ID" value="QLY27883.1"/>
    <property type="molecule type" value="Genomic_DNA"/>
</dbReference>
<evidence type="ECO:0000313" key="2">
    <source>
        <dbReference type="Proteomes" id="UP000515512"/>
    </source>
</evidence>
<sequence length="423" mass="46676">MTEDHGEFVALMRDTTRMLQGGDFREALARVTAYDESLTAPPDPANYGWIAYYRFRAAFESGDHAQALRLIEHGPRFPAEYPGDVYGTMCSEAVQSAVELGKPDTAVEFAERCLAYRRANGTHREVLMTAMSASTLLWRIERHDLALPYARLLIDEGAGFDQYRAHGYFILSRAHQHGIDDDSVFETLWAGRDWLGGCGQAVALAVRKYLDSTVEAVERLTDSVSLTGAAQPPAAQCTAGEAADALLAERRLYDAESAYRALLDEALADPAPHPLILAKAMLGLLMSLIMNDRADVAYRIWSGAEQAFAPAVAALERGQVGEHDRIAYALVGAFFQAGRPGDRDRAGQAVDGLMTHCLDYARRAAPGIVPRMINNWRRCLTQVFDGTPPPRARERLEAAEQLWGQPIPEDNLLWLQPSAWIAE</sequence>
<dbReference type="Proteomes" id="UP000515512">
    <property type="component" value="Chromosome"/>
</dbReference>
<evidence type="ECO:0000313" key="1">
    <source>
        <dbReference type="EMBL" id="QLY27883.1"/>
    </source>
</evidence>
<protein>
    <recommendedName>
        <fullName evidence="3">Tetratricopeptide repeat protein</fullName>
    </recommendedName>
</protein>
<evidence type="ECO:0008006" key="3">
    <source>
        <dbReference type="Google" id="ProtNLM"/>
    </source>
</evidence>
<dbReference type="AlphaFoldDB" id="A0A7D6ZH61"/>
<name>A0A7D6ZH61_9NOCA</name>
<proteinExistence type="predicted"/>
<dbReference type="KEGG" id="nhu:H0264_20820"/>
<organism evidence="1 2">
    <name type="scientific">Nocardia huaxiensis</name>
    <dbReference type="NCBI Taxonomy" id="2755382"/>
    <lineage>
        <taxon>Bacteria</taxon>
        <taxon>Bacillati</taxon>
        <taxon>Actinomycetota</taxon>
        <taxon>Actinomycetes</taxon>
        <taxon>Mycobacteriales</taxon>
        <taxon>Nocardiaceae</taxon>
        <taxon>Nocardia</taxon>
    </lineage>
</organism>
<gene>
    <name evidence="1" type="ORF">H0264_20820</name>
</gene>